<reference evidence="7" key="1">
    <citation type="journal article" date="2017" name="Cell">
        <title>Insights into land plant evolution garnered from the Marchantia polymorpha genome.</title>
        <authorList>
            <person name="Bowman J.L."/>
            <person name="Kohchi T."/>
            <person name="Yamato K.T."/>
            <person name="Jenkins J."/>
            <person name="Shu S."/>
            <person name="Ishizaki K."/>
            <person name="Yamaoka S."/>
            <person name="Nishihama R."/>
            <person name="Nakamura Y."/>
            <person name="Berger F."/>
            <person name="Adam C."/>
            <person name="Aki S.S."/>
            <person name="Althoff F."/>
            <person name="Araki T."/>
            <person name="Arteaga-Vazquez M.A."/>
            <person name="Balasubrmanian S."/>
            <person name="Barry K."/>
            <person name="Bauer D."/>
            <person name="Boehm C.R."/>
            <person name="Briginshaw L."/>
            <person name="Caballero-Perez J."/>
            <person name="Catarino B."/>
            <person name="Chen F."/>
            <person name="Chiyoda S."/>
            <person name="Chovatia M."/>
            <person name="Davies K.M."/>
            <person name="Delmans M."/>
            <person name="Demura T."/>
            <person name="Dierschke T."/>
            <person name="Dolan L."/>
            <person name="Dorantes-Acosta A.E."/>
            <person name="Eklund D.M."/>
            <person name="Florent S.N."/>
            <person name="Flores-Sandoval E."/>
            <person name="Fujiyama A."/>
            <person name="Fukuzawa H."/>
            <person name="Galik B."/>
            <person name="Grimanelli D."/>
            <person name="Grimwood J."/>
            <person name="Grossniklaus U."/>
            <person name="Hamada T."/>
            <person name="Haseloff J."/>
            <person name="Hetherington A.J."/>
            <person name="Higo A."/>
            <person name="Hirakawa Y."/>
            <person name="Hundley H.N."/>
            <person name="Ikeda Y."/>
            <person name="Inoue K."/>
            <person name="Inoue S.I."/>
            <person name="Ishida S."/>
            <person name="Jia Q."/>
            <person name="Kakita M."/>
            <person name="Kanazawa T."/>
            <person name="Kawai Y."/>
            <person name="Kawashima T."/>
            <person name="Kennedy M."/>
            <person name="Kinose K."/>
            <person name="Kinoshita T."/>
            <person name="Kohara Y."/>
            <person name="Koide E."/>
            <person name="Komatsu K."/>
            <person name="Kopischke S."/>
            <person name="Kubo M."/>
            <person name="Kyozuka J."/>
            <person name="Lagercrantz U."/>
            <person name="Lin S.S."/>
            <person name="Lindquist E."/>
            <person name="Lipzen A.M."/>
            <person name="Lu C.W."/>
            <person name="De Luna E."/>
            <person name="Martienssen R.A."/>
            <person name="Minamino N."/>
            <person name="Mizutani M."/>
            <person name="Mizutani M."/>
            <person name="Mochizuki N."/>
            <person name="Monte I."/>
            <person name="Mosher R."/>
            <person name="Nagasaki H."/>
            <person name="Nakagami H."/>
            <person name="Naramoto S."/>
            <person name="Nishitani K."/>
            <person name="Ohtani M."/>
            <person name="Okamoto T."/>
            <person name="Okumura M."/>
            <person name="Phillips J."/>
            <person name="Pollak B."/>
            <person name="Reinders A."/>
            <person name="Rovekamp M."/>
            <person name="Sano R."/>
            <person name="Sawa S."/>
            <person name="Schmid M.W."/>
            <person name="Shirakawa M."/>
            <person name="Solano R."/>
            <person name="Spunde A."/>
            <person name="Suetsugu N."/>
            <person name="Sugano S."/>
            <person name="Sugiyama A."/>
            <person name="Sun R."/>
            <person name="Suzuki Y."/>
            <person name="Takenaka M."/>
            <person name="Takezawa D."/>
            <person name="Tomogane H."/>
            <person name="Tsuzuki M."/>
            <person name="Ueda T."/>
            <person name="Umeda M."/>
            <person name="Ward J.M."/>
            <person name="Watanabe Y."/>
            <person name="Yazaki K."/>
            <person name="Yokoyama R."/>
            <person name="Yoshitake Y."/>
            <person name="Yotsui I."/>
            <person name="Zachgo S."/>
            <person name="Schmutz J."/>
        </authorList>
    </citation>
    <scope>NUCLEOTIDE SEQUENCE [LARGE SCALE GENOMIC DNA]</scope>
    <source>
        <strain evidence="7">Tak-1</strain>
    </source>
</reference>
<dbReference type="GO" id="GO:0006307">
    <property type="term" value="P:DNA alkylation repair"/>
    <property type="evidence" value="ECO:0000318"/>
    <property type="project" value="GO_Central"/>
</dbReference>
<feature type="domain" description="HhH-GPD" evidence="5">
    <location>
        <begin position="250"/>
        <end position="405"/>
    </location>
</feature>
<dbReference type="FunFam" id="1.10.340.30:FF:000004">
    <property type="entry name" value="DNA-3-methyladenine glycosylase II"/>
    <property type="match status" value="1"/>
</dbReference>
<dbReference type="EMBL" id="KZ772677">
    <property type="protein sequence ID" value="PTQ48601.1"/>
    <property type="molecule type" value="Genomic_DNA"/>
</dbReference>
<evidence type="ECO:0000256" key="2">
    <source>
        <dbReference type="ARBA" id="ARBA00022763"/>
    </source>
</evidence>
<feature type="region of interest" description="Disordered" evidence="4">
    <location>
        <begin position="69"/>
        <end position="148"/>
    </location>
</feature>
<evidence type="ECO:0000313" key="7">
    <source>
        <dbReference type="Proteomes" id="UP000244005"/>
    </source>
</evidence>
<accession>A0A2R6XR59</accession>
<dbReference type="GO" id="GO:0008725">
    <property type="term" value="F:DNA-3-methyladenine glycosylase activity"/>
    <property type="evidence" value="ECO:0000318"/>
    <property type="project" value="GO_Central"/>
</dbReference>
<dbReference type="PANTHER" id="PTHR43003">
    <property type="entry name" value="DNA-3-METHYLADENINE GLYCOSYLASE"/>
    <property type="match status" value="1"/>
</dbReference>
<dbReference type="Pfam" id="PF00730">
    <property type="entry name" value="HhH-GPD"/>
    <property type="match status" value="1"/>
</dbReference>
<dbReference type="Gramene" id="Mp1g03830.1">
    <property type="protein sequence ID" value="Mp1g03830.1.cds"/>
    <property type="gene ID" value="Mp1g03830"/>
</dbReference>
<name>A0A2R6XR59_MARPO</name>
<dbReference type="CDD" id="cd00056">
    <property type="entry name" value="ENDO3c"/>
    <property type="match status" value="1"/>
</dbReference>
<dbReference type="Gramene" id="Mp1g03830.2">
    <property type="protein sequence ID" value="Mp1g03830.2.cds"/>
    <property type="gene ID" value="Mp1g03830"/>
</dbReference>
<evidence type="ECO:0000256" key="4">
    <source>
        <dbReference type="SAM" id="MobiDB-lite"/>
    </source>
</evidence>
<evidence type="ECO:0000313" key="6">
    <source>
        <dbReference type="EMBL" id="PTQ48601.1"/>
    </source>
</evidence>
<sequence length="410" mass="44255">MQALVAGTRKATLAKIVQLNFGRSHTWRAKMVSSMSNKEILSTAGEGKNLPAQPRGRISFRARKAVHASPFNEPLSKNGEDENSKASSLLSSAGQIGSIVHEDSNRQTGRTRRGAFGTRSGELFDSPSQGRKVRRKKAAPSVPTTSTEVALLTTSGDPSKASTVDFWHSSLSEPTGVAADHAADHDSTAAPILATTTTATTLVGSEEMAAAIEHLKRADARLRSVIEMHDEGPKFEKCDSAFSALARSIVFQQLATKAASAIFGRVLVLCGGAENLRPERVAELSKEQLRAVGISERKASYLHDLAAHFASGALSDAAIGEMDDGDLMKALTAVKGIGVWSVHMFMLFSLHRPDVLPVGDLGVRKGFQKLYQLAALPSPAEMERLSLSWQPYRSIGSWYMWRVLDMTLPF</sequence>
<organism evidence="6 7">
    <name type="scientific">Marchantia polymorpha</name>
    <name type="common">Common liverwort</name>
    <name type="synonym">Marchantia aquatica</name>
    <dbReference type="NCBI Taxonomy" id="3197"/>
    <lineage>
        <taxon>Eukaryota</taxon>
        <taxon>Viridiplantae</taxon>
        <taxon>Streptophyta</taxon>
        <taxon>Embryophyta</taxon>
        <taxon>Marchantiophyta</taxon>
        <taxon>Marchantiopsida</taxon>
        <taxon>Marchantiidae</taxon>
        <taxon>Marchantiales</taxon>
        <taxon>Marchantiaceae</taxon>
        <taxon>Marchantia</taxon>
    </lineage>
</organism>
<gene>
    <name evidence="6" type="ORF">MARPO_0005s0224</name>
</gene>
<dbReference type="SMART" id="SM00478">
    <property type="entry name" value="ENDO3c"/>
    <property type="match status" value="1"/>
</dbReference>
<dbReference type="SUPFAM" id="SSF48150">
    <property type="entry name" value="DNA-glycosylase"/>
    <property type="match status" value="1"/>
</dbReference>
<dbReference type="GO" id="GO:0006285">
    <property type="term" value="P:base-excision repair, AP site formation"/>
    <property type="evidence" value="ECO:0000318"/>
    <property type="project" value="GO_Central"/>
</dbReference>
<evidence type="ECO:0000256" key="3">
    <source>
        <dbReference type="ARBA" id="ARBA00023204"/>
    </source>
</evidence>
<dbReference type="InterPro" id="IPR003265">
    <property type="entry name" value="HhH-GPD_domain"/>
</dbReference>
<proteinExistence type="inferred from homology"/>
<dbReference type="Gene3D" id="1.10.1670.40">
    <property type="match status" value="1"/>
</dbReference>
<dbReference type="Gene3D" id="1.10.340.30">
    <property type="entry name" value="Hypothetical protein, domain 2"/>
    <property type="match status" value="1"/>
</dbReference>
<dbReference type="AlphaFoldDB" id="A0A2R6XR59"/>
<feature type="compositionally biased region" description="Polar residues" evidence="4">
    <location>
        <begin position="85"/>
        <end position="95"/>
    </location>
</feature>
<comment type="similarity">
    <text evidence="1">Belongs to the alkylbase DNA glycosidase AlkA family.</text>
</comment>
<dbReference type="GO" id="GO:0005634">
    <property type="term" value="C:nucleus"/>
    <property type="evidence" value="ECO:0000318"/>
    <property type="project" value="GO_Central"/>
</dbReference>
<dbReference type="InterPro" id="IPR011257">
    <property type="entry name" value="DNA_glycosylase"/>
</dbReference>
<dbReference type="GO" id="GO:0043916">
    <property type="term" value="F:DNA-7-methylguanine glycosylase activity"/>
    <property type="evidence" value="ECO:0000318"/>
    <property type="project" value="GO_Central"/>
</dbReference>
<keyword evidence="3" id="KW-0234">DNA repair</keyword>
<dbReference type="PANTHER" id="PTHR43003:SF5">
    <property type="entry name" value="DNA-3-METHYLADENINE GLYCOSYLASE"/>
    <property type="match status" value="1"/>
</dbReference>
<dbReference type="OrthoDB" id="415889at2759"/>
<dbReference type="Proteomes" id="UP000244005">
    <property type="component" value="Unassembled WGS sequence"/>
</dbReference>
<keyword evidence="7" id="KW-1185">Reference proteome</keyword>
<dbReference type="GO" id="GO:0032131">
    <property type="term" value="F:alkylated DNA binding"/>
    <property type="evidence" value="ECO:0000318"/>
    <property type="project" value="GO_Central"/>
</dbReference>
<evidence type="ECO:0000259" key="5">
    <source>
        <dbReference type="SMART" id="SM00478"/>
    </source>
</evidence>
<protein>
    <recommendedName>
        <fullName evidence="5">HhH-GPD domain-containing protein</fullName>
    </recommendedName>
</protein>
<keyword evidence="2" id="KW-0227">DNA damage</keyword>
<dbReference type="InterPro" id="IPR051912">
    <property type="entry name" value="Alkylbase_DNA_Glycosylase/TA"/>
</dbReference>
<evidence type="ECO:0000256" key="1">
    <source>
        <dbReference type="ARBA" id="ARBA00010817"/>
    </source>
</evidence>